<feature type="transmembrane region" description="Helical" evidence="5">
    <location>
        <begin position="279"/>
        <end position="301"/>
    </location>
</feature>
<accession>A0A1V9XFC1</accession>
<evidence type="ECO:0000256" key="2">
    <source>
        <dbReference type="ARBA" id="ARBA00022989"/>
    </source>
</evidence>
<feature type="transmembrane region" description="Helical" evidence="5">
    <location>
        <begin position="212"/>
        <end position="231"/>
    </location>
</feature>
<keyword evidence="7" id="KW-1185">Reference proteome</keyword>
<evidence type="ECO:0000256" key="4">
    <source>
        <dbReference type="SAM" id="MobiDB-lite"/>
    </source>
</evidence>
<protein>
    <submittedName>
        <fullName evidence="6">Sodium-dependent glucose transporter 1-like</fullName>
    </submittedName>
</protein>
<dbReference type="Proteomes" id="UP000192247">
    <property type="component" value="Unassembled WGS sequence"/>
</dbReference>
<dbReference type="InterPro" id="IPR036259">
    <property type="entry name" value="MFS_trans_sf"/>
</dbReference>
<evidence type="ECO:0000313" key="7">
    <source>
        <dbReference type="Proteomes" id="UP000192247"/>
    </source>
</evidence>
<dbReference type="PANTHER" id="PTHR23121:SF9">
    <property type="entry name" value="SODIUM-DEPENDENT GLUCOSE TRANSPORTER 1"/>
    <property type="match status" value="1"/>
</dbReference>
<feature type="transmembrane region" description="Helical" evidence="5">
    <location>
        <begin position="57"/>
        <end position="77"/>
    </location>
</feature>
<dbReference type="STRING" id="418985.A0A1V9XFC1"/>
<keyword evidence="2 5" id="KW-1133">Transmembrane helix</keyword>
<evidence type="ECO:0000313" key="6">
    <source>
        <dbReference type="EMBL" id="OQR72093.1"/>
    </source>
</evidence>
<gene>
    <name evidence="6" type="ORF">BIW11_10588</name>
</gene>
<dbReference type="AlphaFoldDB" id="A0A1V9XFC1"/>
<comment type="caution">
    <text evidence="6">The sequence shown here is derived from an EMBL/GenBank/DDBJ whole genome shotgun (WGS) entry which is preliminary data.</text>
</comment>
<keyword evidence="6" id="KW-0762">Sugar transport</keyword>
<feature type="region of interest" description="Disordered" evidence="4">
    <location>
        <begin position="409"/>
        <end position="429"/>
    </location>
</feature>
<keyword evidence="1 5" id="KW-0812">Transmembrane</keyword>
<keyword evidence="6" id="KW-0813">Transport</keyword>
<evidence type="ECO:0000256" key="3">
    <source>
        <dbReference type="ARBA" id="ARBA00023136"/>
    </source>
</evidence>
<sequence>MVGAILGTTLIDLSELLDSPVERTSQILTTRAIGFLVGSLLSSSVLYRYIHGKICMVYTLVLGGVVNALIPSLGTLAGAHMCLFFAGMSAGILEVGGNVWLEQLWLESVAPVFQMYHLSFAFGSFVAPVITEPYLSTKKETPAVSGTEGDISDTWIAIPYAIFGTFYSLVGFFMLFLFCIDPSDLHGNQPAPTGETTNIEKTKQRAQFEWRIAVHLVLYIFVQVSVEHTIGQMLNVYVLSHVTLGFDKWSASYLFATFWTLYTAGRVVAMVLSFKVRSFTLILFMHSLCIIGTILIVTLGTTVGSSLWVSIGIMGFGLSPLYASAMSWAVRYTRLQYIHMTFVLVASCMGQMLPPLTVALWVKATPSIFVWVIFGWMVLHTINLFLMHKVTKGQVDIYEYESASTEPTMGVATSAAGSTSESNPDEASA</sequence>
<dbReference type="PANTHER" id="PTHR23121">
    <property type="entry name" value="SODIUM-DEPENDENT GLUCOSE TRANSPORTER 1"/>
    <property type="match status" value="1"/>
</dbReference>
<feature type="transmembrane region" description="Helical" evidence="5">
    <location>
        <begin position="368"/>
        <end position="386"/>
    </location>
</feature>
<organism evidence="6 7">
    <name type="scientific">Tropilaelaps mercedesae</name>
    <dbReference type="NCBI Taxonomy" id="418985"/>
    <lineage>
        <taxon>Eukaryota</taxon>
        <taxon>Metazoa</taxon>
        <taxon>Ecdysozoa</taxon>
        <taxon>Arthropoda</taxon>
        <taxon>Chelicerata</taxon>
        <taxon>Arachnida</taxon>
        <taxon>Acari</taxon>
        <taxon>Parasitiformes</taxon>
        <taxon>Mesostigmata</taxon>
        <taxon>Gamasina</taxon>
        <taxon>Dermanyssoidea</taxon>
        <taxon>Laelapidae</taxon>
        <taxon>Tropilaelaps</taxon>
    </lineage>
</organism>
<feature type="transmembrane region" description="Helical" evidence="5">
    <location>
        <begin position="251"/>
        <end position="272"/>
    </location>
</feature>
<evidence type="ECO:0000256" key="5">
    <source>
        <dbReference type="SAM" id="Phobius"/>
    </source>
</evidence>
<proteinExistence type="predicted"/>
<keyword evidence="3 5" id="KW-0472">Membrane</keyword>
<dbReference type="OrthoDB" id="6365769at2759"/>
<dbReference type="EMBL" id="MNPL01012513">
    <property type="protein sequence ID" value="OQR72093.1"/>
    <property type="molecule type" value="Genomic_DNA"/>
</dbReference>
<dbReference type="SUPFAM" id="SSF103473">
    <property type="entry name" value="MFS general substrate transporter"/>
    <property type="match status" value="1"/>
</dbReference>
<dbReference type="InParanoid" id="A0A1V9XFC1"/>
<feature type="transmembrane region" description="Helical" evidence="5">
    <location>
        <begin position="342"/>
        <end position="362"/>
    </location>
</feature>
<feature type="transmembrane region" description="Helical" evidence="5">
    <location>
        <begin position="32"/>
        <end position="50"/>
    </location>
</feature>
<feature type="transmembrane region" description="Helical" evidence="5">
    <location>
        <begin position="307"/>
        <end position="330"/>
    </location>
</feature>
<dbReference type="Gene3D" id="1.20.1250.20">
    <property type="entry name" value="MFS general substrate transporter like domains"/>
    <property type="match status" value="1"/>
</dbReference>
<reference evidence="6 7" key="1">
    <citation type="journal article" date="2017" name="Gigascience">
        <title>Draft genome of the honey bee ectoparasitic mite, Tropilaelaps mercedesae, is shaped by the parasitic life history.</title>
        <authorList>
            <person name="Dong X."/>
            <person name="Armstrong S.D."/>
            <person name="Xia D."/>
            <person name="Makepeace B.L."/>
            <person name="Darby A.C."/>
            <person name="Kadowaki T."/>
        </authorList>
    </citation>
    <scope>NUCLEOTIDE SEQUENCE [LARGE SCALE GENOMIC DNA]</scope>
    <source>
        <strain evidence="6">Wuxi-XJTLU</strain>
    </source>
</reference>
<evidence type="ECO:0000256" key="1">
    <source>
        <dbReference type="ARBA" id="ARBA00022692"/>
    </source>
</evidence>
<name>A0A1V9XFC1_9ACAR</name>
<feature type="transmembrane region" description="Helical" evidence="5">
    <location>
        <begin position="155"/>
        <end position="180"/>
    </location>
</feature>